<feature type="domain" description="PAS" evidence="3">
    <location>
        <begin position="177"/>
        <end position="249"/>
    </location>
</feature>
<evidence type="ECO:0000259" key="3">
    <source>
        <dbReference type="PROSITE" id="PS50112"/>
    </source>
</evidence>
<comment type="caution">
    <text evidence="6">The sequence shown here is derived from an EMBL/GenBank/DDBJ whole genome shotgun (WGS) entry which is preliminary data.</text>
</comment>
<keyword evidence="6" id="KW-0808">Transferase</keyword>
<dbReference type="GO" id="GO:0052621">
    <property type="term" value="F:diguanylate cyclase activity"/>
    <property type="evidence" value="ECO:0007669"/>
    <property type="project" value="UniProtKB-EC"/>
</dbReference>
<dbReference type="PANTHER" id="PTHR45138:SF9">
    <property type="entry name" value="DIGUANYLATE CYCLASE DGCM-RELATED"/>
    <property type="match status" value="1"/>
</dbReference>
<dbReference type="InterPro" id="IPR000700">
    <property type="entry name" value="PAS-assoc_C"/>
</dbReference>
<evidence type="ECO:0000313" key="7">
    <source>
        <dbReference type="Proteomes" id="UP001629246"/>
    </source>
</evidence>
<dbReference type="SMART" id="SM00091">
    <property type="entry name" value="PAS"/>
    <property type="match status" value="2"/>
</dbReference>
<dbReference type="Pfam" id="PF00990">
    <property type="entry name" value="GGDEF"/>
    <property type="match status" value="1"/>
</dbReference>
<dbReference type="Gene3D" id="3.30.450.20">
    <property type="entry name" value="PAS domain"/>
    <property type="match status" value="2"/>
</dbReference>
<evidence type="ECO:0000259" key="4">
    <source>
        <dbReference type="PROSITE" id="PS50113"/>
    </source>
</evidence>
<feature type="domain" description="GGDEF" evidence="5">
    <location>
        <begin position="470"/>
        <end position="603"/>
    </location>
</feature>
<dbReference type="EMBL" id="JAQQFM010000014">
    <property type="protein sequence ID" value="MFL9927341.1"/>
    <property type="molecule type" value="Genomic_DNA"/>
</dbReference>
<dbReference type="PROSITE" id="PS50113">
    <property type="entry name" value="PAC"/>
    <property type="match status" value="1"/>
</dbReference>
<evidence type="ECO:0000259" key="5">
    <source>
        <dbReference type="PROSITE" id="PS50887"/>
    </source>
</evidence>
<dbReference type="PANTHER" id="PTHR45138">
    <property type="entry name" value="REGULATORY COMPONENTS OF SENSORY TRANSDUCTION SYSTEM"/>
    <property type="match status" value="1"/>
</dbReference>
<dbReference type="InterPro" id="IPR043128">
    <property type="entry name" value="Rev_trsase/Diguanyl_cyclase"/>
</dbReference>
<dbReference type="InterPro" id="IPR000014">
    <property type="entry name" value="PAS"/>
</dbReference>
<dbReference type="InterPro" id="IPR000160">
    <property type="entry name" value="GGDEF_dom"/>
</dbReference>
<dbReference type="RefSeq" id="WP_408160583.1">
    <property type="nucleotide sequence ID" value="NZ_JAQQFM010000014.1"/>
</dbReference>
<dbReference type="Gene3D" id="3.30.70.270">
    <property type="match status" value="1"/>
</dbReference>
<feature type="domain" description="PAS" evidence="3">
    <location>
        <begin position="330"/>
        <end position="383"/>
    </location>
</feature>
<feature type="domain" description="PAC" evidence="4">
    <location>
        <begin position="253"/>
        <end position="306"/>
    </location>
</feature>
<gene>
    <name evidence="6" type="ORF">PQR62_23915</name>
</gene>
<dbReference type="SMART" id="SM00086">
    <property type="entry name" value="PAC"/>
    <property type="match status" value="2"/>
</dbReference>
<dbReference type="EC" id="2.7.7.65" evidence="1"/>
<dbReference type="InterPro" id="IPR013655">
    <property type="entry name" value="PAS_fold_3"/>
</dbReference>
<protein>
    <recommendedName>
        <fullName evidence="1">diguanylate cyclase</fullName>
        <ecNumber evidence="1">2.7.7.65</ecNumber>
    </recommendedName>
</protein>
<evidence type="ECO:0000256" key="1">
    <source>
        <dbReference type="ARBA" id="ARBA00012528"/>
    </source>
</evidence>
<evidence type="ECO:0000313" key="6">
    <source>
        <dbReference type="EMBL" id="MFL9927341.1"/>
    </source>
</evidence>
<organism evidence="6 7">
    <name type="scientific">Herbaspirillum lusitanum</name>
    <dbReference type="NCBI Taxonomy" id="213312"/>
    <lineage>
        <taxon>Bacteria</taxon>
        <taxon>Pseudomonadati</taxon>
        <taxon>Pseudomonadota</taxon>
        <taxon>Betaproteobacteria</taxon>
        <taxon>Burkholderiales</taxon>
        <taxon>Oxalobacteraceae</taxon>
        <taxon>Herbaspirillum</taxon>
    </lineage>
</organism>
<proteinExistence type="predicted"/>
<dbReference type="PROSITE" id="PS50112">
    <property type="entry name" value="PAS"/>
    <property type="match status" value="2"/>
</dbReference>
<dbReference type="SUPFAM" id="SSF55073">
    <property type="entry name" value="Nucleotide cyclase"/>
    <property type="match status" value="1"/>
</dbReference>
<dbReference type="SMART" id="SM00267">
    <property type="entry name" value="GGDEF"/>
    <property type="match status" value="1"/>
</dbReference>
<reference evidence="6 7" key="1">
    <citation type="journal article" date="2024" name="Chem. Sci.">
        <title>Discovery of megapolipeptins by genome mining of a Burkholderiales bacteria collection.</title>
        <authorList>
            <person name="Paulo B.S."/>
            <person name="Recchia M.J.J."/>
            <person name="Lee S."/>
            <person name="Fergusson C.H."/>
            <person name="Romanowski S.B."/>
            <person name="Hernandez A."/>
            <person name="Krull N."/>
            <person name="Liu D.Y."/>
            <person name="Cavanagh H."/>
            <person name="Bos A."/>
            <person name="Gray C.A."/>
            <person name="Murphy B.T."/>
            <person name="Linington R.G."/>
            <person name="Eustaquio A.S."/>
        </authorList>
    </citation>
    <scope>NUCLEOTIDE SEQUENCE [LARGE SCALE GENOMIC DNA]</scope>
    <source>
        <strain evidence="6 7">RL21-008-BIB-A</strain>
    </source>
</reference>
<dbReference type="Proteomes" id="UP001629246">
    <property type="component" value="Unassembled WGS sequence"/>
</dbReference>
<dbReference type="CDD" id="cd01949">
    <property type="entry name" value="GGDEF"/>
    <property type="match status" value="1"/>
</dbReference>
<dbReference type="InterPro" id="IPR029787">
    <property type="entry name" value="Nucleotide_cyclase"/>
</dbReference>
<keyword evidence="6" id="KW-0548">Nucleotidyltransferase</keyword>
<dbReference type="InterPro" id="IPR035965">
    <property type="entry name" value="PAS-like_dom_sf"/>
</dbReference>
<sequence length="603" mass="67060">MAICNEAMTYIVRGAPLTQTLPLVVQAFNTQYPGFSIAMLLFDAASQRLSIGAVQGLPQSYCEGMAALEVPTVDAVQFEQRFAELTVQHGHQIAESIPLRSIADAVLGLFVLYSAPGQLRVTDPGSTSIHQQQYARYRQTLNGTLALALLAIERAHMTMAAQTAAATEARESSQDQRVARMALAIEGSGTGIWDRNAVTGEIHYSQGWKAILGYEDWELSNRIEDSYTRLHPDDLPYVQATIREHFEKKSDSYVVEHRIRCKDQSYKWISSRGKVVSRDAQGNALRMVGTTTDITEMRVLSEQLSKSVELVTGLTNEIPGLVFQYTTRPDGSGYFSYVSEGVGDIYELSPQQLKDGPELIDALIHPEDMHAYQASLQALRDGEDCWKLEYRVLLPRQGLRWRKGHAQRHAIGDGGSLWHGFISDVTDSKLLELELQEIARTDFLTLLPNRRYFMTRLEEECNRLRHLANASTAVLMCDLDHFKLINDSHGHAVGDLVLKNFSEVLRGTLRLSDTGGRIGGEEFAMLLPDTDLEAARSFAARLQRRFADKPLSLGVEILPVTVSIGIAIMDAGHAGAEVVLAQSDAALYRAKQRGRNRIESLER</sequence>
<accession>A0ABW9AEK4</accession>
<comment type="catalytic activity">
    <reaction evidence="2">
        <text>2 GTP = 3',3'-c-di-GMP + 2 diphosphate</text>
        <dbReference type="Rhea" id="RHEA:24898"/>
        <dbReference type="ChEBI" id="CHEBI:33019"/>
        <dbReference type="ChEBI" id="CHEBI:37565"/>
        <dbReference type="ChEBI" id="CHEBI:58805"/>
        <dbReference type="EC" id="2.7.7.65"/>
    </reaction>
</comment>
<dbReference type="InterPro" id="IPR001610">
    <property type="entry name" value="PAC"/>
</dbReference>
<dbReference type="SUPFAM" id="SSF55785">
    <property type="entry name" value="PYP-like sensor domain (PAS domain)"/>
    <property type="match status" value="2"/>
</dbReference>
<dbReference type="CDD" id="cd00130">
    <property type="entry name" value="PAS"/>
    <property type="match status" value="2"/>
</dbReference>
<dbReference type="PROSITE" id="PS50887">
    <property type="entry name" value="GGDEF"/>
    <property type="match status" value="1"/>
</dbReference>
<dbReference type="InterPro" id="IPR050469">
    <property type="entry name" value="Diguanylate_Cyclase"/>
</dbReference>
<dbReference type="NCBIfam" id="TIGR00254">
    <property type="entry name" value="GGDEF"/>
    <property type="match status" value="1"/>
</dbReference>
<name>A0ABW9AEK4_9BURK</name>
<evidence type="ECO:0000256" key="2">
    <source>
        <dbReference type="ARBA" id="ARBA00034247"/>
    </source>
</evidence>
<dbReference type="Pfam" id="PF08447">
    <property type="entry name" value="PAS_3"/>
    <property type="match status" value="2"/>
</dbReference>
<keyword evidence="7" id="KW-1185">Reference proteome</keyword>